<sequence>MSSWLEFDAKGHQNAVNKRRWPALSKFSKWHPEVLGNAFKLCLQYASSSFKFISFPTYNRTVLSSCSFIFGHRCFSLSLNAVILCPYIYRWTIVHQTTGLPVVRLCRSTG</sequence>
<organism evidence="1">
    <name type="scientific">Schistocephalus solidus</name>
    <name type="common">Tapeworm</name>
    <dbReference type="NCBI Taxonomy" id="70667"/>
    <lineage>
        <taxon>Eukaryota</taxon>
        <taxon>Metazoa</taxon>
        <taxon>Spiralia</taxon>
        <taxon>Lophotrochozoa</taxon>
        <taxon>Platyhelminthes</taxon>
        <taxon>Cestoda</taxon>
        <taxon>Eucestoda</taxon>
        <taxon>Diphyllobothriidea</taxon>
        <taxon>Diphyllobothriidae</taxon>
        <taxon>Schistocephalus</taxon>
    </lineage>
</organism>
<dbReference type="EMBL" id="GEEE01021373">
    <property type="protein sequence ID" value="JAP41852.1"/>
    <property type="molecule type" value="Transcribed_RNA"/>
</dbReference>
<evidence type="ECO:0000313" key="1">
    <source>
        <dbReference type="EMBL" id="JAP41852.1"/>
    </source>
</evidence>
<dbReference type="AlphaFoldDB" id="A0A0X3P1K3"/>
<reference evidence="1" key="1">
    <citation type="submission" date="2016-01" db="EMBL/GenBank/DDBJ databases">
        <title>Reference transcriptome for the parasite Schistocephalus solidus: insights into the molecular evolution of parasitism.</title>
        <authorList>
            <person name="Hebert F.O."/>
            <person name="Grambauer S."/>
            <person name="Barber I."/>
            <person name="Landry C.R."/>
            <person name="Aubin-Horth N."/>
        </authorList>
    </citation>
    <scope>NUCLEOTIDE SEQUENCE</scope>
</reference>
<name>A0A0X3P1K3_SCHSO</name>
<gene>
    <name evidence="1" type="ORF">TR143570</name>
</gene>
<proteinExistence type="predicted"/>
<accession>A0A0X3P1K3</accession>
<protein>
    <submittedName>
        <fullName evidence="1">Uncharacterized protein</fullName>
    </submittedName>
</protein>